<accession>A0A0D6ZDT7</accession>
<dbReference type="Pfam" id="PF08818">
    <property type="entry name" value="DUF1801"/>
    <property type="match status" value="1"/>
</dbReference>
<feature type="domain" description="YdhG-like" evidence="1">
    <location>
        <begin position="20"/>
        <end position="114"/>
    </location>
</feature>
<name>A0A0D6ZDT7_9BACI</name>
<evidence type="ECO:0000313" key="2">
    <source>
        <dbReference type="EMBL" id="KIY22738.1"/>
    </source>
</evidence>
<dbReference type="EMBL" id="JXIQ01000049">
    <property type="protein sequence ID" value="KIY22738.1"/>
    <property type="molecule type" value="Genomic_DNA"/>
</dbReference>
<evidence type="ECO:0000259" key="1">
    <source>
        <dbReference type="Pfam" id="PF08818"/>
    </source>
</evidence>
<dbReference type="OrthoDB" id="9813231at2"/>
<dbReference type="RefSeq" id="WP_044392294.1">
    <property type="nucleotide sequence ID" value="NZ_JXIQ01000049.1"/>
</dbReference>
<dbReference type="Gene3D" id="3.90.1150.200">
    <property type="match status" value="1"/>
</dbReference>
<keyword evidence="3" id="KW-1185">Reference proteome</keyword>
<organism evidence="2 3">
    <name type="scientific">Mesobacillus subterraneus</name>
    <dbReference type="NCBI Taxonomy" id="285983"/>
    <lineage>
        <taxon>Bacteria</taxon>
        <taxon>Bacillati</taxon>
        <taxon>Bacillota</taxon>
        <taxon>Bacilli</taxon>
        <taxon>Bacillales</taxon>
        <taxon>Bacillaceae</taxon>
        <taxon>Mesobacillus</taxon>
    </lineage>
</organism>
<proteinExistence type="predicted"/>
<dbReference type="AlphaFoldDB" id="A0A0D6ZDT7"/>
<sequence length="125" mass="14535">MQYDAENSGEYLELLEDDWRKEKLLAIRQMIFAYAPEFEEAIRYKMLNYGKDDNDVFALNAQKHYVSLYVGAIDKVDNAENLLAGYNYGKGCIRVKKTIKIEETGLEQFIQKTVDMWRTGEDTAC</sequence>
<reference evidence="2 3" key="1">
    <citation type="submission" date="2015-01" db="EMBL/GenBank/DDBJ databases">
        <title>Draft genome sequences of the supercritical CO2 tolerant bacteria Bacillus subterraneus MITOT1 and Bacillus cereus MIT0214.</title>
        <authorList>
            <person name="Peet K.C."/>
            <person name="Thompson J.R."/>
        </authorList>
    </citation>
    <scope>NUCLEOTIDE SEQUENCE [LARGE SCALE GENOMIC DNA]</scope>
    <source>
        <strain evidence="2 3">MITOT1</strain>
    </source>
</reference>
<gene>
    <name evidence="2" type="ORF">UB32_06815</name>
</gene>
<comment type="caution">
    <text evidence="2">The sequence shown here is derived from an EMBL/GenBank/DDBJ whole genome shotgun (WGS) entry which is preliminary data.</text>
</comment>
<dbReference type="InterPro" id="IPR014922">
    <property type="entry name" value="YdhG-like"/>
</dbReference>
<dbReference type="Proteomes" id="UP000032512">
    <property type="component" value="Unassembled WGS sequence"/>
</dbReference>
<dbReference type="SUPFAM" id="SSF159888">
    <property type="entry name" value="YdhG-like"/>
    <property type="match status" value="1"/>
</dbReference>
<evidence type="ECO:0000313" key="3">
    <source>
        <dbReference type="Proteomes" id="UP000032512"/>
    </source>
</evidence>
<dbReference type="PATRIC" id="fig|285983.3.peg.3926"/>
<protein>
    <recommendedName>
        <fullName evidence="1">YdhG-like domain-containing protein</fullName>
    </recommendedName>
</protein>